<dbReference type="InterPro" id="IPR001128">
    <property type="entry name" value="Cyt_P450"/>
</dbReference>
<accession>A0ABD5WMP9</accession>
<protein>
    <submittedName>
        <fullName evidence="4">Cytochrome P450</fullName>
    </submittedName>
</protein>
<dbReference type="PROSITE" id="PS00086">
    <property type="entry name" value="CYTOCHROME_P450"/>
    <property type="match status" value="1"/>
</dbReference>
<proteinExistence type="inferred from homology"/>
<keyword evidence="1 3" id="KW-0479">Metal-binding</keyword>
<evidence type="ECO:0000313" key="5">
    <source>
        <dbReference type="Proteomes" id="UP001596407"/>
    </source>
</evidence>
<evidence type="ECO:0000313" key="4">
    <source>
        <dbReference type="EMBL" id="MFC7080499.1"/>
    </source>
</evidence>
<gene>
    <name evidence="4" type="ORF">ACFQJ6_10595</name>
</gene>
<comment type="caution">
    <text evidence="4">The sequence shown here is derived from an EMBL/GenBank/DDBJ whole genome shotgun (WGS) entry which is preliminary data.</text>
</comment>
<dbReference type="PRINTS" id="PR00385">
    <property type="entry name" value="P450"/>
</dbReference>
<dbReference type="InterPro" id="IPR002403">
    <property type="entry name" value="Cyt_P450_E_grp-IV"/>
</dbReference>
<organism evidence="4 5">
    <name type="scientific">Halorussus caseinilyticus</name>
    <dbReference type="NCBI Taxonomy" id="3034025"/>
    <lineage>
        <taxon>Archaea</taxon>
        <taxon>Methanobacteriati</taxon>
        <taxon>Methanobacteriota</taxon>
        <taxon>Stenosarchaea group</taxon>
        <taxon>Halobacteria</taxon>
        <taxon>Halobacteriales</taxon>
        <taxon>Haladaptataceae</taxon>
        <taxon>Halorussus</taxon>
    </lineage>
</organism>
<dbReference type="GeneID" id="79302860"/>
<dbReference type="InterPro" id="IPR017972">
    <property type="entry name" value="Cyt_P450_CS"/>
</dbReference>
<evidence type="ECO:0000256" key="1">
    <source>
        <dbReference type="ARBA" id="ARBA00022723"/>
    </source>
</evidence>
<dbReference type="PANTHER" id="PTHR24301">
    <property type="entry name" value="THROMBOXANE-A SYNTHASE"/>
    <property type="match status" value="1"/>
</dbReference>
<keyword evidence="3" id="KW-0503">Monooxygenase</keyword>
<keyword evidence="2 3" id="KW-0408">Iron</keyword>
<keyword evidence="5" id="KW-1185">Reference proteome</keyword>
<name>A0ABD5WMP9_9EURY</name>
<dbReference type="Gene3D" id="1.10.630.10">
    <property type="entry name" value="Cytochrome P450"/>
    <property type="match status" value="1"/>
</dbReference>
<dbReference type="Proteomes" id="UP001596407">
    <property type="component" value="Unassembled WGS sequence"/>
</dbReference>
<dbReference type="PANTHER" id="PTHR24301:SF2">
    <property type="entry name" value="THROMBOXANE-A SYNTHASE"/>
    <property type="match status" value="1"/>
</dbReference>
<dbReference type="AlphaFoldDB" id="A0ABD5WMP9"/>
<evidence type="ECO:0000256" key="3">
    <source>
        <dbReference type="RuleBase" id="RU000461"/>
    </source>
</evidence>
<dbReference type="GO" id="GO:0046872">
    <property type="term" value="F:metal ion binding"/>
    <property type="evidence" value="ECO:0007669"/>
    <property type="project" value="UniProtKB-KW"/>
</dbReference>
<evidence type="ECO:0000256" key="2">
    <source>
        <dbReference type="ARBA" id="ARBA00023004"/>
    </source>
</evidence>
<dbReference type="EMBL" id="JBHSZH010000005">
    <property type="protein sequence ID" value="MFC7080499.1"/>
    <property type="molecule type" value="Genomic_DNA"/>
</dbReference>
<dbReference type="SUPFAM" id="SSF48264">
    <property type="entry name" value="Cytochrome P450"/>
    <property type="match status" value="1"/>
</dbReference>
<keyword evidence="3" id="KW-0349">Heme</keyword>
<reference evidence="4 5" key="1">
    <citation type="journal article" date="2019" name="Int. J. Syst. Evol. Microbiol.">
        <title>The Global Catalogue of Microorganisms (GCM) 10K type strain sequencing project: providing services to taxonomists for standard genome sequencing and annotation.</title>
        <authorList>
            <consortium name="The Broad Institute Genomics Platform"/>
            <consortium name="The Broad Institute Genome Sequencing Center for Infectious Disease"/>
            <person name="Wu L."/>
            <person name="Ma J."/>
        </authorList>
    </citation>
    <scope>NUCLEOTIDE SEQUENCE [LARGE SCALE GENOMIC DNA]</scope>
    <source>
        <strain evidence="4 5">DT72</strain>
    </source>
</reference>
<dbReference type="PRINTS" id="PR00465">
    <property type="entry name" value="EP450IV"/>
</dbReference>
<dbReference type="RefSeq" id="WP_276281649.1">
    <property type="nucleotide sequence ID" value="NZ_CP119809.1"/>
</dbReference>
<dbReference type="Pfam" id="PF00067">
    <property type="entry name" value="p450"/>
    <property type="match status" value="1"/>
</dbReference>
<keyword evidence="3" id="KW-0560">Oxidoreductase</keyword>
<dbReference type="InterPro" id="IPR036396">
    <property type="entry name" value="Cyt_P450_sf"/>
</dbReference>
<dbReference type="GO" id="GO:0004497">
    <property type="term" value="F:monooxygenase activity"/>
    <property type="evidence" value="ECO:0007669"/>
    <property type="project" value="UniProtKB-KW"/>
</dbReference>
<sequence>MSGNQTPPGPSGLPLVGSMPKYGLNPFEYRKEWAEEYGDIVYVDGGLGRDGYILSSPELFEKVLVEDDEKYQRPREFREVFREGIGASEGEFWRQQREMIQPAFYPQRIKSYAEEMKTATEELIEGWSDGETLDIEAEMKALTLDVFARTAFGIDDVADYPAIKEACEAISDKTAASNQVFPSWFPTPANRRYEKTQEKLNDTLDRIIRERADEDDDTLLSVMIDAEADDGHQMSTETLRNEMITLMFAGHETTALALTYAFHLLSNNENEREQFFAEVDEVVGDEGITPTNVRNLDYTNKIIKETLRLRAPGHTVFRQPQEPVTINGYEISDGAAIFLPIWLLHHDEQYYDDPMAFRPERWDGTLERELPKYAYAPFGAGPHRCIGERFGKMELRIMLPTIAREFELDYVGEEPLEFEAGLAAEPKNEMLMDVTAR</sequence>
<comment type="similarity">
    <text evidence="3">Belongs to the cytochrome P450 family.</text>
</comment>